<evidence type="ECO:0000256" key="1">
    <source>
        <dbReference type="ARBA" id="ARBA00023015"/>
    </source>
</evidence>
<keyword evidence="1" id="KW-0805">Transcription regulation</keyword>
<keyword evidence="3" id="KW-0804">Transcription</keyword>
<dbReference type="SMART" id="SM00100">
    <property type="entry name" value="cNMP"/>
    <property type="match status" value="1"/>
</dbReference>
<sequence length="225" mass="24465">MNSKSGNFQVESEAGQTDALADALHALSTVSVVSRGQDLFQQGDEGDSIYLLKSGSLEISSLSDDGRKLTLNVLKSGDIFGEIALFDGGRRSATVTALEDSNLLQVGRQRLLAEFSDNPDLALELLGLLIRRVRWISMQLENHAFHPLEVRLARRLLFLAGQVSDRNGRISVSQSALADHVGATREAVSKKLAEWKNLGIVEVGRGNLTILDHKALSDIASFDQL</sequence>
<evidence type="ECO:0000259" key="5">
    <source>
        <dbReference type="PROSITE" id="PS51063"/>
    </source>
</evidence>
<comment type="caution">
    <text evidence="6">The sequence shown here is derived from an EMBL/GenBank/DDBJ whole genome shotgun (WGS) entry which is preliminary data.</text>
</comment>
<dbReference type="SUPFAM" id="SSF46785">
    <property type="entry name" value="Winged helix' DNA-binding domain"/>
    <property type="match status" value="1"/>
</dbReference>
<name>A0ABT4W2U2_9RHOB</name>
<evidence type="ECO:0000313" key="6">
    <source>
        <dbReference type="EMBL" id="MDA5094822.1"/>
    </source>
</evidence>
<accession>A0ABT4W2U2</accession>
<dbReference type="InterPro" id="IPR036390">
    <property type="entry name" value="WH_DNA-bd_sf"/>
</dbReference>
<dbReference type="SMART" id="SM00419">
    <property type="entry name" value="HTH_CRP"/>
    <property type="match status" value="1"/>
</dbReference>
<dbReference type="PROSITE" id="PS00889">
    <property type="entry name" value="CNMP_BINDING_2"/>
    <property type="match status" value="1"/>
</dbReference>
<dbReference type="Pfam" id="PF13545">
    <property type="entry name" value="HTH_Crp_2"/>
    <property type="match status" value="1"/>
</dbReference>
<dbReference type="InterPro" id="IPR018488">
    <property type="entry name" value="cNMP-bd_CS"/>
</dbReference>
<dbReference type="SUPFAM" id="SSF51206">
    <property type="entry name" value="cAMP-binding domain-like"/>
    <property type="match status" value="1"/>
</dbReference>
<organism evidence="6 7">
    <name type="scientific">Aliiroseovarius salicola</name>
    <dbReference type="NCBI Taxonomy" id="3009082"/>
    <lineage>
        <taxon>Bacteria</taxon>
        <taxon>Pseudomonadati</taxon>
        <taxon>Pseudomonadota</taxon>
        <taxon>Alphaproteobacteria</taxon>
        <taxon>Rhodobacterales</taxon>
        <taxon>Paracoccaceae</taxon>
        <taxon>Aliiroseovarius</taxon>
    </lineage>
</organism>
<dbReference type="Proteomes" id="UP001528040">
    <property type="component" value="Unassembled WGS sequence"/>
</dbReference>
<dbReference type="InterPro" id="IPR012318">
    <property type="entry name" value="HTH_CRP"/>
</dbReference>
<dbReference type="PROSITE" id="PS51063">
    <property type="entry name" value="HTH_CRP_2"/>
    <property type="match status" value="1"/>
</dbReference>
<dbReference type="PRINTS" id="PR00103">
    <property type="entry name" value="CAMPKINASE"/>
</dbReference>
<feature type="domain" description="HTH crp-type" evidence="5">
    <location>
        <begin position="146"/>
        <end position="214"/>
    </location>
</feature>
<dbReference type="PANTHER" id="PTHR24567">
    <property type="entry name" value="CRP FAMILY TRANSCRIPTIONAL REGULATORY PROTEIN"/>
    <property type="match status" value="1"/>
</dbReference>
<feature type="domain" description="Cyclic nucleotide-binding" evidence="4">
    <location>
        <begin position="20"/>
        <end position="132"/>
    </location>
</feature>
<protein>
    <submittedName>
        <fullName evidence="6">Crp/Fnr family transcriptional regulator</fullName>
    </submittedName>
</protein>
<dbReference type="InterPro" id="IPR018490">
    <property type="entry name" value="cNMP-bd_dom_sf"/>
</dbReference>
<evidence type="ECO:0000256" key="3">
    <source>
        <dbReference type="ARBA" id="ARBA00023163"/>
    </source>
</evidence>
<dbReference type="Gene3D" id="2.60.120.10">
    <property type="entry name" value="Jelly Rolls"/>
    <property type="match status" value="1"/>
</dbReference>
<dbReference type="InterPro" id="IPR050397">
    <property type="entry name" value="Env_Response_Regulators"/>
</dbReference>
<evidence type="ECO:0000259" key="4">
    <source>
        <dbReference type="PROSITE" id="PS50042"/>
    </source>
</evidence>
<dbReference type="PANTHER" id="PTHR24567:SF68">
    <property type="entry name" value="DNA-BINDING TRANSCRIPTIONAL DUAL REGULATOR CRP"/>
    <property type="match status" value="1"/>
</dbReference>
<evidence type="ECO:0000256" key="2">
    <source>
        <dbReference type="ARBA" id="ARBA00023125"/>
    </source>
</evidence>
<dbReference type="InterPro" id="IPR014710">
    <property type="entry name" value="RmlC-like_jellyroll"/>
</dbReference>
<dbReference type="CDD" id="cd00038">
    <property type="entry name" value="CAP_ED"/>
    <property type="match status" value="1"/>
</dbReference>
<keyword evidence="2" id="KW-0238">DNA-binding</keyword>
<evidence type="ECO:0000313" key="7">
    <source>
        <dbReference type="Proteomes" id="UP001528040"/>
    </source>
</evidence>
<dbReference type="RefSeq" id="WP_271054530.1">
    <property type="nucleotide sequence ID" value="NZ_JAQIIO010000006.1"/>
</dbReference>
<dbReference type="PROSITE" id="PS50042">
    <property type="entry name" value="CNMP_BINDING_3"/>
    <property type="match status" value="1"/>
</dbReference>
<reference evidence="6 7" key="1">
    <citation type="submission" date="2023-01" db="EMBL/GenBank/DDBJ databases">
        <authorList>
            <person name="Yoon J.-W."/>
        </authorList>
    </citation>
    <scope>NUCLEOTIDE SEQUENCE [LARGE SCALE GENOMIC DNA]</scope>
    <source>
        <strain evidence="6 7">KMU-50</strain>
    </source>
</reference>
<keyword evidence="7" id="KW-1185">Reference proteome</keyword>
<gene>
    <name evidence="6" type="ORF">O2N63_12075</name>
</gene>
<proteinExistence type="predicted"/>
<dbReference type="InterPro" id="IPR000595">
    <property type="entry name" value="cNMP-bd_dom"/>
</dbReference>
<dbReference type="Pfam" id="PF00027">
    <property type="entry name" value="cNMP_binding"/>
    <property type="match status" value="1"/>
</dbReference>
<dbReference type="EMBL" id="JAQIIO010000006">
    <property type="protein sequence ID" value="MDA5094822.1"/>
    <property type="molecule type" value="Genomic_DNA"/>
</dbReference>